<dbReference type="EMBL" id="CAJOBA010047121">
    <property type="protein sequence ID" value="CAF4197447.1"/>
    <property type="molecule type" value="Genomic_DNA"/>
</dbReference>
<evidence type="ECO:0000313" key="1">
    <source>
        <dbReference type="EMBL" id="CAF4197447.1"/>
    </source>
</evidence>
<dbReference type="SUPFAM" id="SSF52374">
    <property type="entry name" value="Nucleotidylyl transferase"/>
    <property type="match status" value="1"/>
</dbReference>
<dbReference type="Proteomes" id="UP000682733">
    <property type="component" value="Unassembled WGS sequence"/>
</dbReference>
<proteinExistence type="predicted"/>
<dbReference type="PANTHER" id="PTHR10055:SF1">
    <property type="entry name" value="TRYPTOPHAN--TRNA LIGASE, CYTOPLASMIC"/>
    <property type="match status" value="1"/>
</dbReference>
<accession>A0A8S2S4P7</accession>
<dbReference type="PANTHER" id="PTHR10055">
    <property type="entry name" value="TRYPTOPHANYL-TRNA SYNTHETASE"/>
    <property type="match status" value="1"/>
</dbReference>
<name>A0A8S2S4P7_9BILA</name>
<evidence type="ECO:0000313" key="2">
    <source>
        <dbReference type="Proteomes" id="UP000682733"/>
    </source>
</evidence>
<dbReference type="AlphaFoldDB" id="A0A8S2S4P7"/>
<sequence>MTFDFGHSNAHLTTTRSLATECMMIQLVKNTNNETIHLSRSCSVASDDVDFRLSSALTDYTSGKMLTGELKTILVDVLQKLICEHQERRKQITDDDVKEYMKPRKLKFR</sequence>
<organism evidence="1 2">
    <name type="scientific">Didymodactylos carnosus</name>
    <dbReference type="NCBI Taxonomy" id="1234261"/>
    <lineage>
        <taxon>Eukaryota</taxon>
        <taxon>Metazoa</taxon>
        <taxon>Spiralia</taxon>
        <taxon>Gnathifera</taxon>
        <taxon>Rotifera</taxon>
        <taxon>Eurotatoria</taxon>
        <taxon>Bdelloidea</taxon>
        <taxon>Philodinida</taxon>
        <taxon>Philodinidae</taxon>
        <taxon>Didymodactylos</taxon>
    </lineage>
</organism>
<dbReference type="GO" id="GO:0004830">
    <property type="term" value="F:tryptophan-tRNA ligase activity"/>
    <property type="evidence" value="ECO:0007669"/>
    <property type="project" value="TreeGrafter"/>
</dbReference>
<dbReference type="GO" id="GO:0005737">
    <property type="term" value="C:cytoplasm"/>
    <property type="evidence" value="ECO:0007669"/>
    <property type="project" value="TreeGrafter"/>
</dbReference>
<protein>
    <submittedName>
        <fullName evidence="1">Uncharacterized protein</fullName>
    </submittedName>
</protein>
<reference evidence="1" key="1">
    <citation type="submission" date="2021-02" db="EMBL/GenBank/DDBJ databases">
        <authorList>
            <person name="Nowell W R."/>
        </authorList>
    </citation>
    <scope>NUCLEOTIDE SEQUENCE</scope>
</reference>
<gene>
    <name evidence="1" type="ORF">TMI583_LOCUS33374</name>
</gene>
<dbReference type="Gene3D" id="1.10.240.10">
    <property type="entry name" value="Tyrosyl-Transfer RNA Synthetase"/>
    <property type="match status" value="1"/>
</dbReference>
<comment type="caution">
    <text evidence="1">The sequence shown here is derived from an EMBL/GenBank/DDBJ whole genome shotgun (WGS) entry which is preliminary data.</text>
</comment>
<dbReference type="GO" id="GO:0006436">
    <property type="term" value="P:tryptophanyl-tRNA aminoacylation"/>
    <property type="evidence" value="ECO:0007669"/>
    <property type="project" value="TreeGrafter"/>
</dbReference>